<accession>A0A852SM30</accession>
<name>A0A852SM30_9MICO</name>
<dbReference type="RefSeq" id="WP_179547113.1">
    <property type="nucleotide sequence ID" value="NZ_BSEW01000001.1"/>
</dbReference>
<protein>
    <submittedName>
        <fullName evidence="2">Uncharacterized protein</fullName>
    </submittedName>
</protein>
<proteinExistence type="predicted"/>
<dbReference type="AlphaFoldDB" id="A0A852SM30"/>
<sequence>MTTVDDLAEYDAFGPWIDEVRSPSEVPRLFRAHPLDLGAASLVLKVPRNIVRRDANPAMHLYDALLALDPEGLVVLTRTDDAFSARRVPLASIVALQNDSLLLDARFTVHTTDGDPLVVPYNGSARESIDRLITRMRGLLTPAASRPPAQAPGGSPTPTPAAPPAPPAGTPAATGVRLPDHPRDAGLVAAYADFAAGEPEITLLAAHPTLRLRPAGGALTRALHAVRPMTLHGAVVAATPGELHVLHRREWLARGSQADISDAHTLVVRRPDARPASHAHPLYPDAVVVTLPTGGAPLELVLDADTAAALLAH</sequence>
<gene>
    <name evidence="2" type="ORF">BJ984_001017</name>
</gene>
<keyword evidence="3" id="KW-1185">Reference proteome</keyword>
<organism evidence="2 3">
    <name type="scientific">Herbiconiux flava</name>
    <dbReference type="NCBI Taxonomy" id="881268"/>
    <lineage>
        <taxon>Bacteria</taxon>
        <taxon>Bacillati</taxon>
        <taxon>Actinomycetota</taxon>
        <taxon>Actinomycetes</taxon>
        <taxon>Micrococcales</taxon>
        <taxon>Microbacteriaceae</taxon>
        <taxon>Herbiconiux</taxon>
    </lineage>
</organism>
<reference evidence="2 3" key="1">
    <citation type="submission" date="2020-07" db="EMBL/GenBank/DDBJ databases">
        <title>Sequencing the genomes of 1000 actinobacteria strains.</title>
        <authorList>
            <person name="Klenk H.-P."/>
        </authorList>
    </citation>
    <scope>NUCLEOTIDE SEQUENCE [LARGE SCALE GENOMIC DNA]</scope>
    <source>
        <strain evidence="2 3">DSM 26474</strain>
    </source>
</reference>
<evidence type="ECO:0000256" key="1">
    <source>
        <dbReference type="SAM" id="MobiDB-lite"/>
    </source>
</evidence>
<evidence type="ECO:0000313" key="2">
    <source>
        <dbReference type="EMBL" id="NYD69859.1"/>
    </source>
</evidence>
<feature type="region of interest" description="Disordered" evidence="1">
    <location>
        <begin position="143"/>
        <end position="180"/>
    </location>
</feature>
<feature type="compositionally biased region" description="Pro residues" evidence="1">
    <location>
        <begin position="155"/>
        <end position="169"/>
    </location>
</feature>
<comment type="caution">
    <text evidence="2">The sequence shown here is derived from an EMBL/GenBank/DDBJ whole genome shotgun (WGS) entry which is preliminary data.</text>
</comment>
<evidence type="ECO:0000313" key="3">
    <source>
        <dbReference type="Proteomes" id="UP000549913"/>
    </source>
</evidence>
<dbReference type="Proteomes" id="UP000549913">
    <property type="component" value="Unassembled WGS sequence"/>
</dbReference>
<dbReference type="EMBL" id="JACCBM010000001">
    <property type="protein sequence ID" value="NYD69859.1"/>
    <property type="molecule type" value="Genomic_DNA"/>
</dbReference>